<evidence type="ECO:0000313" key="2">
    <source>
        <dbReference type="Proteomes" id="UP000004095"/>
    </source>
</evidence>
<accession>A1ZN00</accession>
<dbReference type="InterPro" id="IPR001646">
    <property type="entry name" value="5peptide_repeat"/>
</dbReference>
<dbReference type="eggNOG" id="COG1357">
    <property type="taxonomic scope" value="Bacteria"/>
</dbReference>
<dbReference type="AlphaFoldDB" id="A1ZN00"/>
<evidence type="ECO:0000313" key="1">
    <source>
        <dbReference type="EMBL" id="EAY28181.1"/>
    </source>
</evidence>
<reference evidence="1 2" key="1">
    <citation type="submission" date="2007-01" db="EMBL/GenBank/DDBJ databases">
        <authorList>
            <person name="Haygood M."/>
            <person name="Podell S."/>
            <person name="Anderson C."/>
            <person name="Hopkinson B."/>
            <person name="Roe K."/>
            <person name="Barbeau K."/>
            <person name="Gaasterland T."/>
            <person name="Ferriera S."/>
            <person name="Johnson J."/>
            <person name="Kravitz S."/>
            <person name="Beeson K."/>
            <person name="Sutton G."/>
            <person name="Rogers Y.-H."/>
            <person name="Friedman R."/>
            <person name="Frazier M."/>
            <person name="Venter J.C."/>
        </authorList>
    </citation>
    <scope>NUCLEOTIDE SEQUENCE [LARGE SCALE GENOMIC DNA]</scope>
    <source>
        <strain evidence="1 2">ATCC 23134</strain>
    </source>
</reference>
<sequence>MADNFDETRDSMKNLVKEAKPVLNKEFNELLLDHDMFLQNGGAGGHWATFYIKNLIFGVYKGIDTDDIKTGKQAKLCFKNLQEIDLSQIRLPYADCAAVYAINKNWSGSDLEGSLFIDSILNDCCFDKADLYSTDFSRSQMRNCSFKGASLVNTDFEDCDLTGADFRGAKIDQSTSFKNAILKDAKIDTQV</sequence>
<name>A1ZN00_MICM2</name>
<dbReference type="InterPro" id="IPR051082">
    <property type="entry name" value="Pentapeptide-BTB/POZ_domain"/>
</dbReference>
<dbReference type="OrthoDB" id="9812495at2"/>
<dbReference type="PANTHER" id="PTHR14136:SF17">
    <property type="entry name" value="BTB_POZ DOMAIN-CONTAINING PROTEIN KCTD9"/>
    <property type="match status" value="1"/>
</dbReference>
<protein>
    <submittedName>
        <fullName evidence="1">Pentapeptide repeat, putative</fullName>
    </submittedName>
</protein>
<dbReference type="EMBL" id="AAWS01000017">
    <property type="protein sequence ID" value="EAY28181.1"/>
    <property type="molecule type" value="Genomic_DNA"/>
</dbReference>
<comment type="caution">
    <text evidence="1">The sequence shown here is derived from an EMBL/GenBank/DDBJ whole genome shotgun (WGS) entry which is preliminary data.</text>
</comment>
<dbReference type="Gene3D" id="2.160.20.80">
    <property type="entry name" value="E3 ubiquitin-protein ligase SopA"/>
    <property type="match status" value="1"/>
</dbReference>
<keyword evidence="2" id="KW-1185">Reference proteome</keyword>
<dbReference type="SUPFAM" id="SSF141571">
    <property type="entry name" value="Pentapeptide repeat-like"/>
    <property type="match status" value="1"/>
</dbReference>
<gene>
    <name evidence="1" type="ORF">M23134_03442</name>
</gene>
<organism evidence="1 2">
    <name type="scientific">Microscilla marina ATCC 23134</name>
    <dbReference type="NCBI Taxonomy" id="313606"/>
    <lineage>
        <taxon>Bacteria</taxon>
        <taxon>Pseudomonadati</taxon>
        <taxon>Bacteroidota</taxon>
        <taxon>Cytophagia</taxon>
        <taxon>Cytophagales</taxon>
        <taxon>Microscillaceae</taxon>
        <taxon>Microscilla</taxon>
    </lineage>
</organism>
<dbReference type="Pfam" id="PF13599">
    <property type="entry name" value="Pentapeptide_4"/>
    <property type="match status" value="1"/>
</dbReference>
<dbReference type="PANTHER" id="PTHR14136">
    <property type="entry name" value="BTB_POZ DOMAIN-CONTAINING PROTEIN KCTD9"/>
    <property type="match status" value="1"/>
</dbReference>
<dbReference type="RefSeq" id="WP_002698330.1">
    <property type="nucleotide sequence ID" value="NZ_AAWS01000017.1"/>
</dbReference>
<proteinExistence type="predicted"/>
<dbReference type="Proteomes" id="UP000004095">
    <property type="component" value="Unassembled WGS sequence"/>
</dbReference>